<gene>
    <name evidence="2" type="ORF">DFQ00_111166</name>
</gene>
<accession>A0A2V4W9N8</accession>
<feature type="transmembrane region" description="Helical" evidence="1">
    <location>
        <begin position="6"/>
        <end position="23"/>
    </location>
</feature>
<evidence type="ECO:0000313" key="3">
    <source>
        <dbReference type="Proteomes" id="UP000247790"/>
    </source>
</evidence>
<keyword evidence="1" id="KW-1133">Transmembrane helix</keyword>
<reference evidence="2 3" key="1">
    <citation type="submission" date="2018-06" db="EMBL/GenBank/DDBJ databases">
        <title>Genomic Encyclopedia of Type Strains, Phase III (KMG-III): the genomes of soil and plant-associated and newly described type strains.</title>
        <authorList>
            <person name="Whitman W."/>
        </authorList>
    </citation>
    <scope>NUCLEOTIDE SEQUENCE [LARGE SCALE GENOMIC DNA]</scope>
    <source>
        <strain evidence="2 3">CECT 7022</strain>
    </source>
</reference>
<comment type="caution">
    <text evidence="2">The sequence shown here is derived from an EMBL/GenBank/DDBJ whole genome shotgun (WGS) entry which is preliminary data.</text>
</comment>
<dbReference type="Proteomes" id="UP000247790">
    <property type="component" value="Unassembled WGS sequence"/>
</dbReference>
<organism evidence="2 3">
    <name type="scientific">Paenibacillus barcinonensis</name>
    <dbReference type="NCBI Taxonomy" id="198119"/>
    <lineage>
        <taxon>Bacteria</taxon>
        <taxon>Bacillati</taxon>
        <taxon>Bacillota</taxon>
        <taxon>Bacilli</taxon>
        <taxon>Bacillales</taxon>
        <taxon>Paenibacillaceae</taxon>
        <taxon>Paenibacillus</taxon>
    </lineage>
</organism>
<dbReference type="AlphaFoldDB" id="A0A2V4W9N8"/>
<keyword evidence="1" id="KW-0812">Transmembrane</keyword>
<evidence type="ECO:0000313" key="2">
    <source>
        <dbReference type="EMBL" id="PYE47867.1"/>
    </source>
</evidence>
<keyword evidence="1" id="KW-0472">Membrane</keyword>
<proteinExistence type="predicted"/>
<dbReference type="EMBL" id="QJSW01000011">
    <property type="protein sequence ID" value="PYE47867.1"/>
    <property type="molecule type" value="Genomic_DNA"/>
</dbReference>
<name>A0A2V4W9N8_PAEBA</name>
<protein>
    <submittedName>
        <fullName evidence="2">Uncharacterized protein</fullName>
    </submittedName>
</protein>
<evidence type="ECO:0000256" key="1">
    <source>
        <dbReference type="SAM" id="Phobius"/>
    </source>
</evidence>
<sequence length="147" mass="17074">MPFHVLYLQLFVFLILSIILTYTSEFKYRACIITPELVYYVLIKYVVYAKETVPLCRWLLALPPVAERFLFSHENLALQTKRLRNLIHHTIKYLPVYILISAYCVPCNLYDPLDQLPPSCGYNVAAPLYALPAHPFGWMCRSGKIAF</sequence>